<evidence type="ECO:0000256" key="2">
    <source>
        <dbReference type="ARBA" id="ARBA00022771"/>
    </source>
</evidence>
<dbReference type="PROSITE" id="PS50089">
    <property type="entry name" value="ZF_RING_2"/>
    <property type="match status" value="1"/>
</dbReference>
<evidence type="ECO:0000256" key="4">
    <source>
        <dbReference type="PROSITE-ProRule" id="PRU00175"/>
    </source>
</evidence>
<dbReference type="PANTHER" id="PTHR22765">
    <property type="entry name" value="RING FINGER AND PROTEASE ASSOCIATED DOMAIN-CONTAINING"/>
    <property type="match status" value="1"/>
</dbReference>
<feature type="domain" description="RING-type" evidence="5">
    <location>
        <begin position="140"/>
        <end position="181"/>
    </location>
</feature>
<evidence type="ECO:0000259" key="5">
    <source>
        <dbReference type="PROSITE" id="PS50089"/>
    </source>
</evidence>
<name>A0A6J0L3Z0_RAPSA</name>
<dbReference type="GO" id="GO:0008270">
    <property type="term" value="F:zinc ion binding"/>
    <property type="evidence" value="ECO:0007669"/>
    <property type="project" value="UniProtKB-KW"/>
</dbReference>
<gene>
    <name evidence="7" type="primary">LOC108825997</name>
</gene>
<dbReference type="RefSeq" id="XP_018454862.1">
    <property type="nucleotide sequence ID" value="XM_018599360.2"/>
</dbReference>
<keyword evidence="2 4" id="KW-0863">Zinc-finger</keyword>
<dbReference type="SUPFAM" id="SSF57850">
    <property type="entry name" value="RING/U-box"/>
    <property type="match status" value="1"/>
</dbReference>
<dbReference type="GO" id="GO:0061630">
    <property type="term" value="F:ubiquitin protein ligase activity"/>
    <property type="evidence" value="ECO:0007669"/>
    <property type="project" value="TreeGrafter"/>
</dbReference>
<keyword evidence="6" id="KW-1185">Reference proteome</keyword>
<evidence type="ECO:0000313" key="6">
    <source>
        <dbReference type="Proteomes" id="UP000504610"/>
    </source>
</evidence>
<dbReference type="Proteomes" id="UP000504610">
    <property type="component" value="Chromosome 9"/>
</dbReference>
<dbReference type="GO" id="GO:0006511">
    <property type="term" value="P:ubiquitin-dependent protein catabolic process"/>
    <property type="evidence" value="ECO:0007669"/>
    <property type="project" value="TreeGrafter"/>
</dbReference>
<proteinExistence type="predicted"/>
<sequence length="185" mass="21633">MGVPSKIYVSESERHIRKPNLLFCYHRPFENPVMFTHLVLSSSQLMAEFHLPSEIENEVEQHPAEDSEENHAVIEDEYLDYIRYLSSRSNHEMETFGTYDEIFGRVLGNSSSTRWPEMVEELPVVNLTAEELKERGLVVCAICREKLSSNERLSELPCRHYYHKDCISSWLTNRNTCPLCRHNVN</sequence>
<reference evidence="6" key="1">
    <citation type="journal article" date="2019" name="Database">
        <title>The radish genome database (RadishGD): an integrated information resource for radish genomics.</title>
        <authorList>
            <person name="Yu H.J."/>
            <person name="Baek S."/>
            <person name="Lee Y.J."/>
            <person name="Cho A."/>
            <person name="Mun J.H."/>
        </authorList>
    </citation>
    <scope>NUCLEOTIDE SEQUENCE [LARGE SCALE GENOMIC DNA]</scope>
    <source>
        <strain evidence="6">cv. WK10039</strain>
    </source>
</reference>
<dbReference type="CDD" id="cd16454">
    <property type="entry name" value="RING-H2_PA-TM-RING"/>
    <property type="match status" value="1"/>
</dbReference>
<dbReference type="AlphaFoldDB" id="A0A6J0L3Z0"/>
<dbReference type="SMART" id="SM00184">
    <property type="entry name" value="RING"/>
    <property type="match status" value="1"/>
</dbReference>
<protein>
    <submittedName>
        <fullName evidence="7">E3 ubiquitin-protein ligase AIP2</fullName>
    </submittedName>
</protein>
<dbReference type="OrthoDB" id="21204at2759"/>
<dbReference type="GeneID" id="108825997"/>
<dbReference type="SMART" id="SM00744">
    <property type="entry name" value="RINGv"/>
    <property type="match status" value="1"/>
</dbReference>
<keyword evidence="1" id="KW-0479">Metal-binding</keyword>
<dbReference type="InterPro" id="IPR013083">
    <property type="entry name" value="Znf_RING/FYVE/PHD"/>
</dbReference>
<dbReference type="PANTHER" id="PTHR22765:SF435">
    <property type="entry name" value="RING_U-BOX SUPERFAMILY PROTEIN"/>
    <property type="match status" value="1"/>
</dbReference>
<evidence type="ECO:0000256" key="1">
    <source>
        <dbReference type="ARBA" id="ARBA00022723"/>
    </source>
</evidence>
<dbReference type="InterPro" id="IPR001841">
    <property type="entry name" value="Znf_RING"/>
</dbReference>
<dbReference type="InterPro" id="IPR051826">
    <property type="entry name" value="E3_ubiquitin-ligase_domain"/>
</dbReference>
<dbReference type="Gene3D" id="3.30.40.10">
    <property type="entry name" value="Zinc/RING finger domain, C3HC4 (zinc finger)"/>
    <property type="match status" value="1"/>
</dbReference>
<evidence type="ECO:0000313" key="7">
    <source>
        <dbReference type="RefSeq" id="XP_018454862.1"/>
    </source>
</evidence>
<reference evidence="7" key="2">
    <citation type="submission" date="2025-08" db="UniProtKB">
        <authorList>
            <consortium name="RefSeq"/>
        </authorList>
    </citation>
    <scope>IDENTIFICATION</scope>
    <source>
        <tissue evidence="7">Leaf</tissue>
    </source>
</reference>
<dbReference type="Pfam" id="PF13639">
    <property type="entry name" value="zf-RING_2"/>
    <property type="match status" value="1"/>
</dbReference>
<keyword evidence="3" id="KW-0862">Zinc</keyword>
<accession>A0A6J0L3Z0</accession>
<evidence type="ECO:0000256" key="3">
    <source>
        <dbReference type="ARBA" id="ARBA00022833"/>
    </source>
</evidence>
<dbReference type="InterPro" id="IPR011016">
    <property type="entry name" value="Znf_RING-CH"/>
</dbReference>
<dbReference type="KEGG" id="rsz:108825997"/>
<organism evidence="6 7">
    <name type="scientific">Raphanus sativus</name>
    <name type="common">Radish</name>
    <name type="synonym">Raphanus raphanistrum var. sativus</name>
    <dbReference type="NCBI Taxonomy" id="3726"/>
    <lineage>
        <taxon>Eukaryota</taxon>
        <taxon>Viridiplantae</taxon>
        <taxon>Streptophyta</taxon>
        <taxon>Embryophyta</taxon>
        <taxon>Tracheophyta</taxon>
        <taxon>Spermatophyta</taxon>
        <taxon>Magnoliopsida</taxon>
        <taxon>eudicotyledons</taxon>
        <taxon>Gunneridae</taxon>
        <taxon>Pentapetalae</taxon>
        <taxon>rosids</taxon>
        <taxon>malvids</taxon>
        <taxon>Brassicales</taxon>
        <taxon>Brassicaceae</taxon>
        <taxon>Brassiceae</taxon>
        <taxon>Raphanus</taxon>
    </lineage>
</organism>